<dbReference type="AlphaFoldDB" id="A0A2W4UIV2"/>
<proteinExistence type="predicted"/>
<protein>
    <submittedName>
        <fullName evidence="1">Uncharacterized protein</fullName>
    </submittedName>
</protein>
<name>A0A2W4UIV2_9CYAN</name>
<accession>A0A2W4UIV2</accession>
<sequence>MEIAADLKSKEALVASESLDLSKQLRSRAKTGKRSDPTYTQVGCYLPRALNNKVKVKLVEDSRDFSDLVAELLTDWLSD</sequence>
<reference evidence="1 2" key="2">
    <citation type="submission" date="2018-06" db="EMBL/GenBank/DDBJ databases">
        <title>Metagenomic assembly of (sub)arctic Cyanobacteria and their associated microbiome from non-axenic cultures.</title>
        <authorList>
            <person name="Baurain D."/>
        </authorList>
    </citation>
    <scope>NUCLEOTIDE SEQUENCE [LARGE SCALE GENOMIC DNA]</scope>
    <source>
        <strain evidence="1">ULC129bin1</strain>
    </source>
</reference>
<evidence type="ECO:0000313" key="2">
    <source>
        <dbReference type="Proteomes" id="UP000249354"/>
    </source>
</evidence>
<comment type="caution">
    <text evidence="1">The sequence shown here is derived from an EMBL/GenBank/DDBJ whole genome shotgun (WGS) entry which is preliminary data.</text>
</comment>
<organism evidence="1 2">
    <name type="scientific">Leptolyngbya foveolarum</name>
    <dbReference type="NCBI Taxonomy" id="47253"/>
    <lineage>
        <taxon>Bacteria</taxon>
        <taxon>Bacillati</taxon>
        <taxon>Cyanobacteriota</taxon>
        <taxon>Cyanophyceae</taxon>
        <taxon>Leptolyngbyales</taxon>
        <taxon>Leptolyngbyaceae</taxon>
        <taxon>Leptolyngbya group</taxon>
        <taxon>Leptolyngbya</taxon>
    </lineage>
</organism>
<evidence type="ECO:0000313" key="1">
    <source>
        <dbReference type="EMBL" id="PZO20903.1"/>
    </source>
</evidence>
<dbReference type="Proteomes" id="UP000249354">
    <property type="component" value="Unassembled WGS sequence"/>
</dbReference>
<dbReference type="EMBL" id="QBMC01000025">
    <property type="protein sequence ID" value="PZO20903.1"/>
    <property type="molecule type" value="Genomic_DNA"/>
</dbReference>
<reference evidence="2" key="1">
    <citation type="submission" date="2018-04" db="EMBL/GenBank/DDBJ databases">
        <authorList>
            <person name="Cornet L."/>
        </authorList>
    </citation>
    <scope>NUCLEOTIDE SEQUENCE [LARGE SCALE GENOMIC DNA]</scope>
</reference>
<gene>
    <name evidence="1" type="ORF">DCF25_05925</name>
</gene>